<evidence type="ECO:0000313" key="3">
    <source>
        <dbReference type="Proteomes" id="UP000198531"/>
    </source>
</evidence>
<gene>
    <name evidence="2" type="ORF">SAMN04487947_1085</name>
</gene>
<dbReference type="SUPFAM" id="SSF55781">
    <property type="entry name" value="GAF domain-like"/>
    <property type="match status" value="1"/>
</dbReference>
<dbReference type="STRING" id="553469.SAMN04487947_1085"/>
<evidence type="ECO:0000313" key="2">
    <source>
        <dbReference type="EMBL" id="SFR41037.1"/>
    </source>
</evidence>
<dbReference type="InterPro" id="IPR035965">
    <property type="entry name" value="PAS-like_dom_sf"/>
</dbReference>
<keyword evidence="3" id="KW-1185">Reference proteome</keyword>
<reference evidence="3" key="1">
    <citation type="submission" date="2016-10" db="EMBL/GenBank/DDBJ databases">
        <authorList>
            <person name="Varghese N."/>
            <person name="Submissions S."/>
        </authorList>
    </citation>
    <scope>NUCLEOTIDE SEQUENCE [LARGE SCALE GENOMIC DNA]</scope>
    <source>
        <strain evidence="3">CGMCC 1.7736</strain>
    </source>
</reference>
<accession>A0A1I6GG23</accession>
<dbReference type="AlphaFoldDB" id="A0A1I6GG23"/>
<sequence length="404" mass="44050">MSRGEEDRGRVLIVVSDRDPVGNADDRVASLQARLGSETVVRRGATAVEYVRELGPTIDCVAVLDDDPSLVELLAGVETGVPMLVYGETDADVDDVVPPSAGVDTLADCISREVSSDRERSELVEANAKLTALSRHANAITGCQTVEEVCEQTLDAAVDALAFTFCVVALVEGDYIVPRTSTLREENQTSCRLDEGVAGRTLQTGETQRVDDLHADEDARFRDTFRSVVSVPLGQYGVIQVVSDDVGHFGERDAEFLEILAGYTTETLSRLDRESALRQERDRLHAFFESLPVPALYVEEDPVVSDYVRCETNAAYDRTFGVSRGYERGTLDSILPTETERRLFADHLQSDEPVVGTVERAVQTGETESLDLTIVPVPSSGPVGAVYGVYNCEETRLLTSFDSS</sequence>
<dbReference type="EMBL" id="FOYT01000001">
    <property type="protein sequence ID" value="SFR41037.1"/>
    <property type="molecule type" value="Genomic_DNA"/>
</dbReference>
<feature type="domain" description="GAF" evidence="1">
    <location>
        <begin position="145"/>
        <end position="278"/>
    </location>
</feature>
<dbReference type="OrthoDB" id="327291at2157"/>
<proteinExistence type="predicted"/>
<dbReference type="Proteomes" id="UP000198531">
    <property type="component" value="Unassembled WGS sequence"/>
</dbReference>
<dbReference type="InterPro" id="IPR029016">
    <property type="entry name" value="GAF-like_dom_sf"/>
</dbReference>
<dbReference type="SUPFAM" id="SSF55785">
    <property type="entry name" value="PYP-like sensor domain (PAS domain)"/>
    <property type="match status" value="1"/>
</dbReference>
<organism evidence="2 3">
    <name type="scientific">Halogeometricum rufum</name>
    <dbReference type="NCBI Taxonomy" id="553469"/>
    <lineage>
        <taxon>Archaea</taxon>
        <taxon>Methanobacteriati</taxon>
        <taxon>Methanobacteriota</taxon>
        <taxon>Stenosarchaea group</taxon>
        <taxon>Halobacteria</taxon>
        <taxon>Halobacteriales</taxon>
        <taxon>Haloferacaceae</taxon>
        <taxon>Halogeometricum</taxon>
    </lineage>
</organism>
<dbReference type="Gene3D" id="3.30.450.20">
    <property type="entry name" value="PAS domain"/>
    <property type="match status" value="1"/>
</dbReference>
<dbReference type="Pfam" id="PF13185">
    <property type="entry name" value="GAF_2"/>
    <property type="match status" value="1"/>
</dbReference>
<dbReference type="Gene3D" id="3.30.450.40">
    <property type="match status" value="1"/>
</dbReference>
<dbReference type="InterPro" id="IPR003018">
    <property type="entry name" value="GAF"/>
</dbReference>
<name>A0A1I6GG23_9EURY</name>
<dbReference type="RefSeq" id="WP_089805288.1">
    <property type="nucleotide sequence ID" value="NZ_FOYT01000001.1"/>
</dbReference>
<protein>
    <submittedName>
        <fullName evidence="2">GAF domain-containing protein</fullName>
    </submittedName>
</protein>
<evidence type="ECO:0000259" key="1">
    <source>
        <dbReference type="SMART" id="SM00065"/>
    </source>
</evidence>
<dbReference type="SMART" id="SM00065">
    <property type="entry name" value="GAF"/>
    <property type="match status" value="1"/>
</dbReference>